<dbReference type="RefSeq" id="XP_022481345.1">
    <property type="nucleotide sequence ID" value="XM_022612206.1"/>
</dbReference>
<dbReference type="AlphaFoldDB" id="A0A1G4BS40"/>
<comment type="caution">
    <text evidence="2">The sequence shown here is derived from an EMBL/GenBank/DDBJ whole genome shotgun (WGS) entry which is preliminary data.</text>
</comment>
<keyword evidence="1" id="KW-0472">Membrane</keyword>
<evidence type="ECO:0000256" key="1">
    <source>
        <dbReference type="SAM" id="Phobius"/>
    </source>
</evidence>
<proteinExistence type="predicted"/>
<sequence length="69" mass="8248">MIRFVNSFNQIHFGRMCKYPIWQHWDVSYTEIGTEESSKRFSRRRNSIWMIASSLAILALLLAYSGRLY</sequence>
<keyword evidence="1" id="KW-0812">Transmembrane</keyword>
<accession>A0A1G4BS40</accession>
<protein>
    <submittedName>
        <fullName evidence="2">Uncharacterized protein</fullName>
    </submittedName>
</protein>
<organism evidence="2 3">
    <name type="scientific">Colletotrichum orchidophilum</name>
    <dbReference type="NCBI Taxonomy" id="1209926"/>
    <lineage>
        <taxon>Eukaryota</taxon>
        <taxon>Fungi</taxon>
        <taxon>Dikarya</taxon>
        <taxon>Ascomycota</taxon>
        <taxon>Pezizomycotina</taxon>
        <taxon>Sordariomycetes</taxon>
        <taxon>Hypocreomycetidae</taxon>
        <taxon>Glomerellales</taxon>
        <taxon>Glomerellaceae</taxon>
        <taxon>Colletotrichum</taxon>
    </lineage>
</organism>
<gene>
    <name evidence="2" type="ORF">CORC01_00549</name>
</gene>
<feature type="transmembrane region" description="Helical" evidence="1">
    <location>
        <begin position="48"/>
        <end position="66"/>
    </location>
</feature>
<dbReference type="GeneID" id="34553716"/>
<keyword evidence="3" id="KW-1185">Reference proteome</keyword>
<reference evidence="2 3" key="1">
    <citation type="submission" date="2016-09" db="EMBL/GenBank/DDBJ databases">
        <authorList>
            <person name="Capua I."/>
            <person name="De Benedictis P."/>
            <person name="Joannis T."/>
            <person name="Lombin L.H."/>
            <person name="Cattoli G."/>
        </authorList>
    </citation>
    <scope>NUCLEOTIDE SEQUENCE [LARGE SCALE GENOMIC DNA]</scope>
    <source>
        <strain evidence="2 3">IMI 309357</strain>
    </source>
</reference>
<evidence type="ECO:0000313" key="3">
    <source>
        <dbReference type="Proteomes" id="UP000176998"/>
    </source>
</evidence>
<dbReference type="Proteomes" id="UP000176998">
    <property type="component" value="Unassembled WGS sequence"/>
</dbReference>
<dbReference type="EMBL" id="MJBS01000003">
    <property type="protein sequence ID" value="OHF04210.1"/>
    <property type="molecule type" value="Genomic_DNA"/>
</dbReference>
<name>A0A1G4BS40_9PEZI</name>
<keyword evidence="1" id="KW-1133">Transmembrane helix</keyword>
<evidence type="ECO:0000313" key="2">
    <source>
        <dbReference type="EMBL" id="OHF04210.1"/>
    </source>
</evidence>